<dbReference type="Proteomes" id="UP000315017">
    <property type="component" value="Chromosome"/>
</dbReference>
<dbReference type="AlphaFoldDB" id="A0A517YC40"/>
<accession>A0A517YC40</accession>
<dbReference type="KEGG" id="aagg:ETAA8_29040"/>
<feature type="chain" id="PRO_5022026893" evidence="1">
    <location>
        <begin position="24"/>
        <end position="84"/>
    </location>
</feature>
<proteinExistence type="predicted"/>
<keyword evidence="1" id="KW-0732">Signal</keyword>
<dbReference type="InterPro" id="IPR036770">
    <property type="entry name" value="Ankyrin_rpt-contain_sf"/>
</dbReference>
<reference evidence="2 3" key="1">
    <citation type="submission" date="2019-02" db="EMBL/GenBank/DDBJ databases">
        <title>Deep-cultivation of Planctomycetes and their phenomic and genomic characterization uncovers novel biology.</title>
        <authorList>
            <person name="Wiegand S."/>
            <person name="Jogler M."/>
            <person name="Boedeker C."/>
            <person name="Pinto D."/>
            <person name="Vollmers J."/>
            <person name="Rivas-Marin E."/>
            <person name="Kohn T."/>
            <person name="Peeters S.H."/>
            <person name="Heuer A."/>
            <person name="Rast P."/>
            <person name="Oberbeckmann S."/>
            <person name="Bunk B."/>
            <person name="Jeske O."/>
            <person name="Meyerdierks A."/>
            <person name="Storesund J.E."/>
            <person name="Kallscheuer N."/>
            <person name="Luecker S."/>
            <person name="Lage O.M."/>
            <person name="Pohl T."/>
            <person name="Merkel B.J."/>
            <person name="Hornburger P."/>
            <person name="Mueller R.-W."/>
            <person name="Bruemmer F."/>
            <person name="Labrenz M."/>
            <person name="Spormann A.M."/>
            <person name="Op den Camp H."/>
            <person name="Overmann J."/>
            <person name="Amann R."/>
            <person name="Jetten M.S.M."/>
            <person name="Mascher T."/>
            <person name="Medema M.H."/>
            <person name="Devos D.P."/>
            <person name="Kaster A.-K."/>
            <person name="Ovreas L."/>
            <person name="Rohde M."/>
            <person name="Galperin M.Y."/>
            <person name="Jogler C."/>
        </authorList>
    </citation>
    <scope>NUCLEOTIDE SEQUENCE [LARGE SCALE GENOMIC DNA]</scope>
    <source>
        <strain evidence="2 3">ETA_A8</strain>
    </source>
</reference>
<gene>
    <name evidence="2" type="ORF">ETAA8_29040</name>
</gene>
<sequence length="84" mass="9141" precursor="true">MLYITFSAACLIIVLACATSRIAIRPTVHQLCGWKAADYFADPQVIKLCQAIEADDIAEIDRLVAAGADVNARGKDNMTPLFWA</sequence>
<feature type="signal peptide" evidence="1">
    <location>
        <begin position="1"/>
        <end position="23"/>
    </location>
</feature>
<evidence type="ECO:0000256" key="1">
    <source>
        <dbReference type="SAM" id="SignalP"/>
    </source>
</evidence>
<dbReference type="SUPFAM" id="SSF48403">
    <property type="entry name" value="Ankyrin repeat"/>
    <property type="match status" value="1"/>
</dbReference>
<name>A0A517YC40_9BACT</name>
<evidence type="ECO:0000313" key="2">
    <source>
        <dbReference type="EMBL" id="QDU27813.1"/>
    </source>
</evidence>
<organism evidence="2 3">
    <name type="scientific">Anatilimnocola aggregata</name>
    <dbReference type="NCBI Taxonomy" id="2528021"/>
    <lineage>
        <taxon>Bacteria</taxon>
        <taxon>Pseudomonadati</taxon>
        <taxon>Planctomycetota</taxon>
        <taxon>Planctomycetia</taxon>
        <taxon>Pirellulales</taxon>
        <taxon>Pirellulaceae</taxon>
        <taxon>Anatilimnocola</taxon>
    </lineage>
</organism>
<keyword evidence="3" id="KW-1185">Reference proteome</keyword>
<dbReference type="Gene3D" id="1.25.40.20">
    <property type="entry name" value="Ankyrin repeat-containing domain"/>
    <property type="match status" value="1"/>
</dbReference>
<dbReference type="EMBL" id="CP036274">
    <property type="protein sequence ID" value="QDU27813.1"/>
    <property type="molecule type" value="Genomic_DNA"/>
</dbReference>
<evidence type="ECO:0000313" key="3">
    <source>
        <dbReference type="Proteomes" id="UP000315017"/>
    </source>
</evidence>
<protein>
    <submittedName>
        <fullName evidence="2">Uncharacterized protein</fullName>
    </submittedName>
</protein>